<reference evidence="1" key="1">
    <citation type="submission" date="2014-09" db="EMBL/GenBank/DDBJ databases">
        <authorList>
            <person name="Magalhaes I.L.F."/>
            <person name="Oliveira U."/>
            <person name="Santos F.R."/>
            <person name="Vidigal T.H.D.A."/>
            <person name="Brescovit A.D."/>
            <person name="Santos A.J."/>
        </authorList>
    </citation>
    <scope>NUCLEOTIDE SEQUENCE</scope>
    <source>
        <tissue evidence="1">Shoot tissue taken approximately 20 cm above the soil surface</tissue>
    </source>
</reference>
<dbReference type="AlphaFoldDB" id="A0A0A9GN08"/>
<evidence type="ECO:0000313" key="1">
    <source>
        <dbReference type="EMBL" id="JAE25877.1"/>
    </source>
</evidence>
<organism evidence="1">
    <name type="scientific">Arundo donax</name>
    <name type="common">Giant reed</name>
    <name type="synonym">Donax arundinaceus</name>
    <dbReference type="NCBI Taxonomy" id="35708"/>
    <lineage>
        <taxon>Eukaryota</taxon>
        <taxon>Viridiplantae</taxon>
        <taxon>Streptophyta</taxon>
        <taxon>Embryophyta</taxon>
        <taxon>Tracheophyta</taxon>
        <taxon>Spermatophyta</taxon>
        <taxon>Magnoliopsida</taxon>
        <taxon>Liliopsida</taxon>
        <taxon>Poales</taxon>
        <taxon>Poaceae</taxon>
        <taxon>PACMAD clade</taxon>
        <taxon>Arundinoideae</taxon>
        <taxon>Arundineae</taxon>
        <taxon>Arundo</taxon>
    </lineage>
</organism>
<name>A0A0A9GN08_ARUDO</name>
<sequence>MDGIQGKVEFIHKAQDEKEYLRHCLQRVSQLS</sequence>
<proteinExistence type="predicted"/>
<protein>
    <submittedName>
        <fullName evidence="1">Uncharacterized protein</fullName>
    </submittedName>
</protein>
<reference evidence="1" key="2">
    <citation type="journal article" date="2015" name="Data Brief">
        <title>Shoot transcriptome of the giant reed, Arundo donax.</title>
        <authorList>
            <person name="Barrero R.A."/>
            <person name="Guerrero F.D."/>
            <person name="Moolhuijzen P."/>
            <person name="Goolsby J.A."/>
            <person name="Tidwell J."/>
            <person name="Bellgard S.E."/>
            <person name="Bellgard M.I."/>
        </authorList>
    </citation>
    <scope>NUCLEOTIDE SEQUENCE</scope>
    <source>
        <tissue evidence="1">Shoot tissue taken approximately 20 cm above the soil surface</tissue>
    </source>
</reference>
<dbReference type="EMBL" id="GBRH01172019">
    <property type="protein sequence ID" value="JAE25877.1"/>
    <property type="molecule type" value="Transcribed_RNA"/>
</dbReference>
<accession>A0A0A9GN08</accession>